<accession>A0A645GZI4</accession>
<evidence type="ECO:0008006" key="3">
    <source>
        <dbReference type="Google" id="ProtNLM"/>
    </source>
</evidence>
<keyword evidence="1" id="KW-1133">Transmembrane helix</keyword>
<feature type="transmembrane region" description="Helical" evidence="1">
    <location>
        <begin position="21"/>
        <end position="42"/>
    </location>
</feature>
<dbReference type="AlphaFoldDB" id="A0A645GZI4"/>
<sequence length="132" mass="14721">MKWLIDEIGGALSQLKRWQTWLGIGLIGTFAGLAYLVATFAFKTDAILVFMRRTGASCQEMTNGSIIAMFVGMIFFAFSAILTLGEVQRYLQYKQRSAHHQTRQSLIWGIAWGAVAVSIAIGALVFFSQYCR</sequence>
<gene>
    <name evidence="2" type="ORF">SDC9_179697</name>
</gene>
<evidence type="ECO:0000256" key="1">
    <source>
        <dbReference type="SAM" id="Phobius"/>
    </source>
</evidence>
<name>A0A645GZI4_9ZZZZ</name>
<feature type="transmembrane region" description="Helical" evidence="1">
    <location>
        <begin position="62"/>
        <end position="85"/>
    </location>
</feature>
<comment type="caution">
    <text evidence="2">The sequence shown here is derived from an EMBL/GenBank/DDBJ whole genome shotgun (WGS) entry which is preliminary data.</text>
</comment>
<evidence type="ECO:0000313" key="2">
    <source>
        <dbReference type="EMBL" id="MPN32221.1"/>
    </source>
</evidence>
<reference evidence="2" key="1">
    <citation type="submission" date="2019-08" db="EMBL/GenBank/DDBJ databases">
        <authorList>
            <person name="Kucharzyk K."/>
            <person name="Murdoch R.W."/>
            <person name="Higgins S."/>
            <person name="Loffler F."/>
        </authorList>
    </citation>
    <scope>NUCLEOTIDE SEQUENCE</scope>
</reference>
<keyword evidence="1" id="KW-0812">Transmembrane</keyword>
<proteinExistence type="predicted"/>
<dbReference type="EMBL" id="VSSQ01084104">
    <property type="protein sequence ID" value="MPN32221.1"/>
    <property type="molecule type" value="Genomic_DNA"/>
</dbReference>
<feature type="transmembrane region" description="Helical" evidence="1">
    <location>
        <begin position="106"/>
        <end position="127"/>
    </location>
</feature>
<organism evidence="2">
    <name type="scientific">bioreactor metagenome</name>
    <dbReference type="NCBI Taxonomy" id="1076179"/>
    <lineage>
        <taxon>unclassified sequences</taxon>
        <taxon>metagenomes</taxon>
        <taxon>ecological metagenomes</taxon>
    </lineage>
</organism>
<keyword evidence="1" id="KW-0472">Membrane</keyword>
<protein>
    <recommendedName>
        <fullName evidence="3">DUF202 domain-containing protein</fullName>
    </recommendedName>
</protein>